<proteinExistence type="predicted"/>
<dbReference type="Proteomes" id="UP001291926">
    <property type="component" value="Unassembled WGS sequence"/>
</dbReference>
<protein>
    <submittedName>
        <fullName evidence="1">Uncharacterized protein</fullName>
    </submittedName>
</protein>
<comment type="caution">
    <text evidence="1">The sequence shown here is derived from an EMBL/GenBank/DDBJ whole genome shotgun (WGS) entry which is preliminary data.</text>
</comment>
<sequence length="74" mass="8254">MNFKKLNKIIPFAVSFQSQYIYTPSGSFRDSNFLVRVTSSVFNPFLLTHAQISNPAGSKTQNEYAMKMTAAALS</sequence>
<name>A0ABR0CKI0_9LAMI</name>
<dbReference type="EMBL" id="JAYDYQ010002688">
    <property type="protein sequence ID" value="KAK4477284.1"/>
    <property type="molecule type" value="Genomic_DNA"/>
</dbReference>
<gene>
    <name evidence="1" type="ORF">RD792_016498</name>
</gene>
<reference evidence="1 2" key="1">
    <citation type="journal article" date="2023" name="bioRxiv">
        <title>Genome report: Whole genome sequence and annotation of Penstemon davidsonii.</title>
        <authorList>
            <person name="Ostevik K.L."/>
            <person name="Alabady M."/>
            <person name="Zhang M."/>
            <person name="Rausher M.D."/>
        </authorList>
    </citation>
    <scope>NUCLEOTIDE SEQUENCE [LARGE SCALE GENOMIC DNA]</scope>
    <source>
        <strain evidence="1">DNT005</strain>
        <tissue evidence="1">Whole leaf</tissue>
    </source>
</reference>
<organism evidence="1 2">
    <name type="scientific">Penstemon davidsonii</name>
    <dbReference type="NCBI Taxonomy" id="160366"/>
    <lineage>
        <taxon>Eukaryota</taxon>
        <taxon>Viridiplantae</taxon>
        <taxon>Streptophyta</taxon>
        <taxon>Embryophyta</taxon>
        <taxon>Tracheophyta</taxon>
        <taxon>Spermatophyta</taxon>
        <taxon>Magnoliopsida</taxon>
        <taxon>eudicotyledons</taxon>
        <taxon>Gunneridae</taxon>
        <taxon>Pentapetalae</taxon>
        <taxon>asterids</taxon>
        <taxon>lamiids</taxon>
        <taxon>Lamiales</taxon>
        <taxon>Plantaginaceae</taxon>
        <taxon>Cheloneae</taxon>
        <taxon>Penstemon</taxon>
    </lineage>
</organism>
<accession>A0ABR0CKI0</accession>
<keyword evidence="2" id="KW-1185">Reference proteome</keyword>
<evidence type="ECO:0000313" key="1">
    <source>
        <dbReference type="EMBL" id="KAK4477284.1"/>
    </source>
</evidence>
<evidence type="ECO:0000313" key="2">
    <source>
        <dbReference type="Proteomes" id="UP001291926"/>
    </source>
</evidence>